<dbReference type="EMBL" id="SLUL01000006">
    <property type="protein sequence ID" value="TCL49705.1"/>
    <property type="molecule type" value="Genomic_DNA"/>
</dbReference>
<organism evidence="1 2">
    <name type="scientific">Thermolongibacillus altinsuensis</name>
    <dbReference type="NCBI Taxonomy" id="575256"/>
    <lineage>
        <taxon>Bacteria</taxon>
        <taxon>Bacillati</taxon>
        <taxon>Bacillota</taxon>
        <taxon>Bacilli</taxon>
        <taxon>Bacillales</taxon>
        <taxon>Anoxybacillaceae</taxon>
        <taxon>Thermolongibacillus</taxon>
    </lineage>
</organism>
<proteinExistence type="predicted"/>
<evidence type="ECO:0000313" key="2">
    <source>
        <dbReference type="Proteomes" id="UP000295658"/>
    </source>
</evidence>
<dbReference type="AlphaFoldDB" id="A0A4R1QGG0"/>
<dbReference type="Proteomes" id="UP000295658">
    <property type="component" value="Unassembled WGS sequence"/>
</dbReference>
<keyword evidence="2" id="KW-1185">Reference proteome</keyword>
<protein>
    <recommendedName>
        <fullName evidence="3">DUF2642 domain-containing protein</fullName>
    </recommendedName>
</protein>
<accession>A0A4R1QGG0</accession>
<reference evidence="1 2" key="1">
    <citation type="submission" date="2019-03" db="EMBL/GenBank/DDBJ databases">
        <title>Genomic Encyclopedia of Type Strains, Phase IV (KMG-IV): sequencing the most valuable type-strain genomes for metagenomic binning, comparative biology and taxonomic classification.</title>
        <authorList>
            <person name="Goeker M."/>
        </authorList>
    </citation>
    <scope>NUCLEOTIDE SEQUENCE [LARGE SCALE GENOMIC DNA]</scope>
    <source>
        <strain evidence="1 2">DSM 24979</strain>
    </source>
</reference>
<evidence type="ECO:0000313" key="1">
    <source>
        <dbReference type="EMBL" id="TCL49705.1"/>
    </source>
</evidence>
<name>A0A4R1QGG0_9BACL</name>
<dbReference type="OrthoDB" id="2716151at2"/>
<gene>
    <name evidence="1" type="ORF">EDD69_10657</name>
</gene>
<evidence type="ECO:0008006" key="3">
    <source>
        <dbReference type="Google" id="ProtNLM"/>
    </source>
</evidence>
<comment type="caution">
    <text evidence="1">The sequence shown here is derived from an EMBL/GenBank/DDBJ whole genome shotgun (WGS) entry which is preliminary data.</text>
</comment>
<sequence>MDKLKFLLGKPVKLEISGKSIIQGILVDYGIDIVVVYNGKEYLYIPYLHIHYIKFDVDPITELSNTVPEVPLSNEDSAISYRKTLMNAKGHFTEIYVIGNKSIHGYVVNVLNDYFVFYSPVYKTMFVSLNHLKWLTPYQTNITPYTLGNELLPVKPTNLSLQRTLEEQLKKTEGRLVIFDLGDHPMKIGLLKQVQNNIVELVTANGESIYWKITHLKTVHLPQSS</sequence>
<dbReference type="RefSeq" id="WP_132948258.1">
    <property type="nucleotide sequence ID" value="NZ_BSVG01000008.1"/>
</dbReference>